<keyword evidence="2 5" id="KW-0808">Transferase</keyword>
<dbReference type="Pfam" id="PF13692">
    <property type="entry name" value="Glyco_trans_1_4"/>
    <property type="match status" value="1"/>
</dbReference>
<evidence type="ECO:0000259" key="4">
    <source>
        <dbReference type="Pfam" id="PF13579"/>
    </source>
</evidence>
<dbReference type="GO" id="GO:1901137">
    <property type="term" value="P:carbohydrate derivative biosynthetic process"/>
    <property type="evidence" value="ECO:0007669"/>
    <property type="project" value="UniProtKB-ARBA"/>
</dbReference>
<dbReference type="EMBL" id="JACHDB010000002">
    <property type="protein sequence ID" value="MBB5435835.1"/>
    <property type="molecule type" value="Genomic_DNA"/>
</dbReference>
<dbReference type="RefSeq" id="WP_184398965.1">
    <property type="nucleotide sequence ID" value="NZ_BAAAJD010000072.1"/>
</dbReference>
<evidence type="ECO:0000313" key="6">
    <source>
        <dbReference type="Proteomes" id="UP000572635"/>
    </source>
</evidence>
<accession>A0A7W8VH55</accession>
<comment type="caution">
    <text evidence="5">The sequence shown here is derived from an EMBL/GenBank/DDBJ whole genome shotgun (WGS) entry which is preliminary data.</text>
</comment>
<dbReference type="InterPro" id="IPR050194">
    <property type="entry name" value="Glycosyltransferase_grp1"/>
</dbReference>
<protein>
    <submittedName>
        <fullName evidence="5">Glycosyltransferase involved in cell wall biosynthesis</fullName>
    </submittedName>
</protein>
<dbReference type="Pfam" id="PF13579">
    <property type="entry name" value="Glyco_trans_4_4"/>
    <property type="match status" value="1"/>
</dbReference>
<dbReference type="Proteomes" id="UP000572635">
    <property type="component" value="Unassembled WGS sequence"/>
</dbReference>
<keyword evidence="1" id="KW-0328">Glycosyltransferase</keyword>
<dbReference type="SUPFAM" id="SSF53756">
    <property type="entry name" value="UDP-Glycosyltransferase/glycogen phosphorylase"/>
    <property type="match status" value="1"/>
</dbReference>
<dbReference type="PANTHER" id="PTHR45947:SF3">
    <property type="entry name" value="SULFOQUINOVOSYL TRANSFERASE SQD2"/>
    <property type="match status" value="1"/>
</dbReference>
<dbReference type="GO" id="GO:0016758">
    <property type="term" value="F:hexosyltransferase activity"/>
    <property type="evidence" value="ECO:0007669"/>
    <property type="project" value="TreeGrafter"/>
</dbReference>
<feature type="region of interest" description="Disordered" evidence="3">
    <location>
        <begin position="1"/>
        <end position="48"/>
    </location>
</feature>
<reference evidence="5 6" key="1">
    <citation type="submission" date="2020-08" db="EMBL/GenBank/DDBJ databases">
        <title>Sequencing the genomes of 1000 actinobacteria strains.</title>
        <authorList>
            <person name="Klenk H.-P."/>
        </authorList>
    </citation>
    <scope>NUCLEOTIDE SEQUENCE [LARGE SCALE GENOMIC DNA]</scope>
    <source>
        <strain evidence="5 6">DSM 44551</strain>
    </source>
</reference>
<gene>
    <name evidence="5" type="ORF">HDA36_005983</name>
</gene>
<feature type="compositionally biased region" description="Low complexity" evidence="3">
    <location>
        <begin position="24"/>
        <end position="34"/>
    </location>
</feature>
<evidence type="ECO:0000256" key="1">
    <source>
        <dbReference type="ARBA" id="ARBA00022676"/>
    </source>
</evidence>
<proteinExistence type="predicted"/>
<sequence>MPDRRSPTQPGSSDAQQRPEPEEAASAQAAAAPSLTDRLRDGAARTGLRTARRLSPGLAERVRRLADPAGGPDAPADLAPRLPALTLLLLAAGEEVDEARRRMPGLTRGAGEPTRRGLRSARRIAAVLAAAERPRMTESALRALPPLPPPYASSLGGAVAVRRARILFEQGRMAEAEAEVRPFTAGHGVAALMYERLRGERRALGPLPALPGREDPPLDPVPGRVLHLVSNALPKTSAGYTVRTHRIVTAQRDAGLDPSVAAFPGWPLDAPPGTAGRYELDGIGYHRVHPGRELPGGLAGQIDAGVEAVCALARELRPGVLHAATDHRNGSIAVAAGARLGLPVVYEVRGFLEETWLSAAGEAARGGERHRLIVERESALVRTADAVVTLSETMRAELVARGAEEDRIVLAPNAVDPALLDARPDGDAFRCAHGLEPGDFVVGSVSSIVGYEGFTTLVRAVGLLRDRGVPAHLLLVGDGKARPEVEAAVRDLGLSELCVLPGRVDRDEALRAQAALDVLVVPRADERVCRLVTPLKPVEAMALGTPVVASDLPALRELLCGGEAGLMVPPGEPGPLADALQRLREDGELRAGLAAAGRTEVAEHRTWPRVAAVYRDLYTRLAP</sequence>
<dbReference type="CDD" id="cd03794">
    <property type="entry name" value="GT4_WbuB-like"/>
    <property type="match status" value="1"/>
</dbReference>
<dbReference type="PANTHER" id="PTHR45947">
    <property type="entry name" value="SULFOQUINOVOSYL TRANSFERASE SQD2"/>
    <property type="match status" value="1"/>
</dbReference>
<dbReference type="Gene3D" id="3.40.50.2000">
    <property type="entry name" value="Glycogen Phosphorylase B"/>
    <property type="match status" value="2"/>
</dbReference>
<keyword evidence="6" id="KW-1185">Reference proteome</keyword>
<evidence type="ECO:0000256" key="3">
    <source>
        <dbReference type="SAM" id="MobiDB-lite"/>
    </source>
</evidence>
<feature type="domain" description="Glycosyltransferase subfamily 4-like N-terminal" evidence="4">
    <location>
        <begin position="239"/>
        <end position="413"/>
    </location>
</feature>
<evidence type="ECO:0000256" key="2">
    <source>
        <dbReference type="ARBA" id="ARBA00022679"/>
    </source>
</evidence>
<evidence type="ECO:0000313" key="5">
    <source>
        <dbReference type="EMBL" id="MBB5435835.1"/>
    </source>
</evidence>
<organism evidence="5 6">
    <name type="scientific">Nocardiopsis composta</name>
    <dbReference type="NCBI Taxonomy" id="157465"/>
    <lineage>
        <taxon>Bacteria</taxon>
        <taxon>Bacillati</taxon>
        <taxon>Actinomycetota</taxon>
        <taxon>Actinomycetes</taxon>
        <taxon>Streptosporangiales</taxon>
        <taxon>Nocardiopsidaceae</taxon>
        <taxon>Nocardiopsis</taxon>
    </lineage>
</organism>
<dbReference type="InterPro" id="IPR028098">
    <property type="entry name" value="Glyco_trans_4-like_N"/>
</dbReference>
<dbReference type="AlphaFoldDB" id="A0A7W8VH55"/>
<name>A0A7W8VH55_9ACTN</name>